<dbReference type="InterPro" id="IPR051064">
    <property type="entry name" value="SEC14/CRAL-TRIO_domain"/>
</dbReference>
<dbReference type="PaxDb" id="2903-EOD26422"/>
<name>A0A0D3JSD7_EMIH1</name>
<dbReference type="InterPro" id="IPR001251">
    <property type="entry name" value="CRAL-TRIO_dom"/>
</dbReference>
<evidence type="ECO:0000313" key="4">
    <source>
        <dbReference type="EnsemblProtists" id="EOD26422"/>
    </source>
</evidence>
<keyword evidence="2" id="KW-1133">Transmembrane helix</keyword>
<keyword evidence="2" id="KW-0812">Transmembrane</keyword>
<protein>
    <recommendedName>
        <fullName evidence="3">CRAL-TRIO domain-containing protein</fullName>
    </recommendedName>
</protein>
<dbReference type="SMART" id="SM00516">
    <property type="entry name" value="SEC14"/>
    <property type="match status" value="1"/>
</dbReference>
<dbReference type="EnsemblProtists" id="EOD26422">
    <property type="protein sequence ID" value="EOD26422"/>
    <property type="gene ID" value="EMIHUDRAFT_463335"/>
</dbReference>
<evidence type="ECO:0000259" key="3">
    <source>
        <dbReference type="PROSITE" id="PS50191"/>
    </source>
</evidence>
<dbReference type="eggNOG" id="KOG1471">
    <property type="taxonomic scope" value="Eukaryota"/>
</dbReference>
<sequence>MRCFTTMDRCWAPPAHRRNLRSRSERKASKQLLLTSADQPSAAAPAVPARAGVMPPRPPPQGRSISGAREGSSSTGPRPPDAEVVEGSTAAATAADMARREAAAQRGGHSEEPTALRMALRAVRSWLGLSRGGGWMVSLGLFCSAVLWVVCAVGLLDTQGTLVQRTFALLAGALAVLLTPYSGFGFRARAVHAIAPVIPRPIRLVFRDGSTLTLHHRPPHGLPWETGFEPPSSPRGGAPASPWATPAETLEVQLVRFIREHGLRPRSIEKKFRAACEYKEKNINNSEVMSVLQPIASTRWMAASEMPDGEWATQYCPIGMHCGFAKNGCPVKIERLGRFDLKGITSTPNYRKKLNAFYLGLVDCLQRRLDQHAADTANLTEGQTYEIFDLAGLGTHMLTFSALNFTKDVLSAFATHYPSSFRKATVINAPGFANGAWRMVSTVLPKSVKEKVNIMGADYMDVLRAELTEEALYWVDAPNEELVHAPRRAGEAVPEPREEAAGAPAVAAIGDSPRDGASP</sequence>
<dbReference type="PANTHER" id="PTHR23324">
    <property type="entry name" value="SEC14 RELATED PROTEIN"/>
    <property type="match status" value="1"/>
</dbReference>
<keyword evidence="5" id="KW-1185">Reference proteome</keyword>
<reference evidence="4" key="2">
    <citation type="submission" date="2024-10" db="UniProtKB">
        <authorList>
            <consortium name="EnsemblProtists"/>
        </authorList>
    </citation>
    <scope>IDENTIFICATION</scope>
</reference>
<dbReference type="SUPFAM" id="SSF52087">
    <property type="entry name" value="CRAL/TRIO domain"/>
    <property type="match status" value="1"/>
</dbReference>
<dbReference type="GO" id="GO:0005737">
    <property type="term" value="C:cytoplasm"/>
    <property type="evidence" value="ECO:0007669"/>
    <property type="project" value="TreeGrafter"/>
</dbReference>
<feature type="region of interest" description="Disordered" evidence="1">
    <location>
        <begin position="487"/>
        <end position="519"/>
    </location>
</feature>
<feature type="region of interest" description="Disordered" evidence="1">
    <location>
        <begin position="15"/>
        <end position="111"/>
    </location>
</feature>
<dbReference type="PROSITE" id="PS50191">
    <property type="entry name" value="CRAL_TRIO"/>
    <property type="match status" value="1"/>
</dbReference>
<reference evidence="5" key="1">
    <citation type="journal article" date="2013" name="Nature">
        <title>Pan genome of the phytoplankton Emiliania underpins its global distribution.</title>
        <authorList>
            <person name="Read B.A."/>
            <person name="Kegel J."/>
            <person name="Klute M.J."/>
            <person name="Kuo A."/>
            <person name="Lefebvre S.C."/>
            <person name="Maumus F."/>
            <person name="Mayer C."/>
            <person name="Miller J."/>
            <person name="Monier A."/>
            <person name="Salamov A."/>
            <person name="Young J."/>
            <person name="Aguilar M."/>
            <person name="Claverie J.M."/>
            <person name="Frickenhaus S."/>
            <person name="Gonzalez K."/>
            <person name="Herman E.K."/>
            <person name="Lin Y.C."/>
            <person name="Napier J."/>
            <person name="Ogata H."/>
            <person name="Sarno A.F."/>
            <person name="Shmutz J."/>
            <person name="Schroeder D."/>
            <person name="de Vargas C."/>
            <person name="Verret F."/>
            <person name="von Dassow P."/>
            <person name="Valentin K."/>
            <person name="Van de Peer Y."/>
            <person name="Wheeler G."/>
            <person name="Dacks J.B."/>
            <person name="Delwiche C.F."/>
            <person name="Dyhrman S.T."/>
            <person name="Glockner G."/>
            <person name="John U."/>
            <person name="Richards T."/>
            <person name="Worden A.Z."/>
            <person name="Zhang X."/>
            <person name="Grigoriev I.V."/>
            <person name="Allen A.E."/>
            <person name="Bidle K."/>
            <person name="Borodovsky M."/>
            <person name="Bowler C."/>
            <person name="Brownlee C."/>
            <person name="Cock J.M."/>
            <person name="Elias M."/>
            <person name="Gladyshev V.N."/>
            <person name="Groth M."/>
            <person name="Guda C."/>
            <person name="Hadaegh A."/>
            <person name="Iglesias-Rodriguez M.D."/>
            <person name="Jenkins J."/>
            <person name="Jones B.M."/>
            <person name="Lawson T."/>
            <person name="Leese F."/>
            <person name="Lindquist E."/>
            <person name="Lobanov A."/>
            <person name="Lomsadze A."/>
            <person name="Malik S.B."/>
            <person name="Marsh M.E."/>
            <person name="Mackinder L."/>
            <person name="Mock T."/>
            <person name="Mueller-Roeber B."/>
            <person name="Pagarete A."/>
            <person name="Parker M."/>
            <person name="Probert I."/>
            <person name="Quesneville H."/>
            <person name="Raines C."/>
            <person name="Rensing S.A."/>
            <person name="Riano-Pachon D.M."/>
            <person name="Richier S."/>
            <person name="Rokitta S."/>
            <person name="Shiraiwa Y."/>
            <person name="Soanes D.M."/>
            <person name="van der Giezen M."/>
            <person name="Wahlund T.M."/>
            <person name="Williams B."/>
            <person name="Wilson W."/>
            <person name="Wolfe G."/>
            <person name="Wurch L.L."/>
        </authorList>
    </citation>
    <scope>NUCLEOTIDE SEQUENCE</scope>
</reference>
<evidence type="ECO:0000313" key="5">
    <source>
        <dbReference type="Proteomes" id="UP000013827"/>
    </source>
</evidence>
<feature type="transmembrane region" description="Helical" evidence="2">
    <location>
        <begin position="134"/>
        <end position="156"/>
    </location>
</feature>
<dbReference type="Pfam" id="PF00650">
    <property type="entry name" value="CRAL_TRIO"/>
    <property type="match status" value="1"/>
</dbReference>
<feature type="domain" description="CRAL-TRIO" evidence="3">
    <location>
        <begin position="308"/>
        <end position="497"/>
    </location>
</feature>
<feature type="compositionally biased region" description="Basic and acidic residues" evidence="1">
    <location>
        <begin position="487"/>
        <end position="500"/>
    </location>
</feature>
<dbReference type="GeneID" id="17271968"/>
<dbReference type="InterPro" id="IPR036865">
    <property type="entry name" value="CRAL-TRIO_dom_sf"/>
</dbReference>
<dbReference type="CDD" id="cd00170">
    <property type="entry name" value="SEC14"/>
    <property type="match status" value="1"/>
</dbReference>
<dbReference type="Proteomes" id="UP000013827">
    <property type="component" value="Unassembled WGS sequence"/>
</dbReference>
<dbReference type="Gene3D" id="3.40.525.10">
    <property type="entry name" value="CRAL-TRIO lipid binding domain"/>
    <property type="match status" value="1"/>
</dbReference>
<dbReference type="AlphaFoldDB" id="A0A0D3JSD7"/>
<evidence type="ECO:0000256" key="2">
    <source>
        <dbReference type="SAM" id="Phobius"/>
    </source>
</evidence>
<keyword evidence="2" id="KW-0472">Membrane</keyword>
<dbReference type="KEGG" id="ehx:EMIHUDRAFT_463335"/>
<dbReference type="RefSeq" id="XP_005778851.1">
    <property type="nucleotide sequence ID" value="XM_005778794.1"/>
</dbReference>
<dbReference type="HOGENOM" id="CLU_525247_0_0_1"/>
<dbReference type="PANTHER" id="PTHR23324:SF83">
    <property type="entry name" value="SEC14-LIKE PROTEIN 2"/>
    <property type="match status" value="1"/>
</dbReference>
<organism evidence="4 5">
    <name type="scientific">Emiliania huxleyi (strain CCMP1516)</name>
    <dbReference type="NCBI Taxonomy" id="280463"/>
    <lineage>
        <taxon>Eukaryota</taxon>
        <taxon>Haptista</taxon>
        <taxon>Haptophyta</taxon>
        <taxon>Prymnesiophyceae</taxon>
        <taxon>Isochrysidales</taxon>
        <taxon>Noelaerhabdaceae</taxon>
        <taxon>Emiliania</taxon>
    </lineage>
</organism>
<evidence type="ECO:0000256" key="1">
    <source>
        <dbReference type="SAM" id="MobiDB-lite"/>
    </source>
</evidence>
<proteinExistence type="predicted"/>
<feature type="transmembrane region" description="Helical" evidence="2">
    <location>
        <begin position="162"/>
        <end position="181"/>
    </location>
</feature>
<feature type="compositionally biased region" description="Low complexity" evidence="1">
    <location>
        <begin position="36"/>
        <end position="54"/>
    </location>
</feature>
<feature type="region of interest" description="Disordered" evidence="1">
    <location>
        <begin position="223"/>
        <end position="242"/>
    </location>
</feature>
<feature type="compositionally biased region" description="Basic and acidic residues" evidence="1">
    <location>
        <begin position="97"/>
        <end position="111"/>
    </location>
</feature>
<accession>A0A0D3JSD7</accession>